<keyword evidence="1" id="KW-0812">Transmembrane</keyword>
<gene>
    <name evidence="3" type="ORF">ACFFHM_05085</name>
</gene>
<dbReference type="EMBL" id="JBHLUX010000015">
    <property type="protein sequence ID" value="MFC0469925.1"/>
    <property type="molecule type" value="Genomic_DNA"/>
</dbReference>
<sequence length="395" mass="43904">MVNDIFISLGYFFLYFIVNPLLYIGLYAVYLFSGKRVKEERNAFHTRVYGRMADITIPFLSATLMGICVSVVTMALGLTITLPFVAVLAVIYILFALTFQIRWMTPTFVLGFVLILYGIKPLLAQWEVVAPLYQILDQVPIVVVATLLVLLMLVEGVLIRINGATYTSPLLERSKRGKWVGIHRAKRLWMVPVVLFIPEGLIPTLSFWPIITIADTTLQPVLVPFLIGFFQKVRSTLPAFPIQTTGLRVIGLSCLFALLAVGSYFFPLLAIVLGVLAIVSRELLTIITKNRDRKSPAFFSTRARGCIVLGVLPGSPADKMNIAVGETIVKVNGKEVSGETSFYEALQINSAFCKMDVLNHEGEIRFAQGALYDGEHHQLGVLLIKDDMNLQDSII</sequence>
<dbReference type="PROSITE" id="PS50106">
    <property type="entry name" value="PDZ"/>
    <property type="match status" value="1"/>
</dbReference>
<organism evidence="3 4">
    <name type="scientific">Halalkalibacter kiskunsagensis</name>
    <dbReference type="NCBI Taxonomy" id="1548599"/>
    <lineage>
        <taxon>Bacteria</taxon>
        <taxon>Bacillati</taxon>
        <taxon>Bacillota</taxon>
        <taxon>Bacilli</taxon>
        <taxon>Bacillales</taxon>
        <taxon>Bacillaceae</taxon>
        <taxon>Halalkalibacter</taxon>
    </lineage>
</organism>
<reference evidence="3 4" key="1">
    <citation type="submission" date="2024-09" db="EMBL/GenBank/DDBJ databases">
        <authorList>
            <person name="Sun Q."/>
            <person name="Mori K."/>
        </authorList>
    </citation>
    <scope>NUCLEOTIDE SEQUENCE [LARGE SCALE GENOMIC DNA]</scope>
    <source>
        <strain evidence="3 4">NCAIM B.02610</strain>
    </source>
</reference>
<feature type="transmembrane region" description="Helical" evidence="1">
    <location>
        <begin position="108"/>
        <end position="129"/>
    </location>
</feature>
<dbReference type="InterPro" id="IPR041489">
    <property type="entry name" value="PDZ_6"/>
</dbReference>
<protein>
    <submittedName>
        <fullName evidence="3">PDZ domain-containing protein</fullName>
    </submittedName>
</protein>
<feature type="transmembrane region" description="Helical" evidence="1">
    <location>
        <begin position="53"/>
        <end position="76"/>
    </location>
</feature>
<evidence type="ECO:0000259" key="2">
    <source>
        <dbReference type="PROSITE" id="PS50106"/>
    </source>
</evidence>
<dbReference type="SUPFAM" id="SSF50156">
    <property type="entry name" value="PDZ domain-like"/>
    <property type="match status" value="1"/>
</dbReference>
<dbReference type="InterPro" id="IPR001478">
    <property type="entry name" value="PDZ"/>
</dbReference>
<dbReference type="InterPro" id="IPR036034">
    <property type="entry name" value="PDZ_sf"/>
</dbReference>
<feature type="transmembrane region" description="Helical" evidence="1">
    <location>
        <begin position="12"/>
        <end position="32"/>
    </location>
</feature>
<name>A0ABV6KA73_9BACI</name>
<dbReference type="Gene3D" id="2.30.42.10">
    <property type="match status" value="1"/>
</dbReference>
<proteinExistence type="predicted"/>
<dbReference type="Proteomes" id="UP001589838">
    <property type="component" value="Unassembled WGS sequence"/>
</dbReference>
<dbReference type="SMART" id="SM00228">
    <property type="entry name" value="PDZ"/>
    <property type="match status" value="1"/>
</dbReference>
<keyword evidence="4" id="KW-1185">Reference proteome</keyword>
<evidence type="ECO:0000313" key="3">
    <source>
        <dbReference type="EMBL" id="MFC0469925.1"/>
    </source>
</evidence>
<accession>A0ABV6KA73</accession>
<feature type="transmembrane region" description="Helical" evidence="1">
    <location>
        <begin position="141"/>
        <end position="167"/>
    </location>
</feature>
<evidence type="ECO:0000313" key="4">
    <source>
        <dbReference type="Proteomes" id="UP001589838"/>
    </source>
</evidence>
<comment type="caution">
    <text evidence="3">The sequence shown here is derived from an EMBL/GenBank/DDBJ whole genome shotgun (WGS) entry which is preliminary data.</text>
</comment>
<evidence type="ECO:0000256" key="1">
    <source>
        <dbReference type="SAM" id="Phobius"/>
    </source>
</evidence>
<dbReference type="Pfam" id="PF17820">
    <property type="entry name" value="PDZ_6"/>
    <property type="match status" value="1"/>
</dbReference>
<feature type="transmembrane region" description="Helical" evidence="1">
    <location>
        <begin position="268"/>
        <end position="287"/>
    </location>
</feature>
<keyword evidence="1" id="KW-1133">Transmembrane helix</keyword>
<keyword evidence="1" id="KW-0472">Membrane</keyword>
<feature type="transmembrane region" description="Helical" evidence="1">
    <location>
        <begin position="82"/>
        <end position="101"/>
    </location>
</feature>
<dbReference type="RefSeq" id="WP_335963612.1">
    <property type="nucleotide sequence ID" value="NZ_JAXBLX010000056.1"/>
</dbReference>
<feature type="transmembrane region" description="Helical" evidence="1">
    <location>
        <begin position="188"/>
        <end position="211"/>
    </location>
</feature>
<feature type="domain" description="PDZ" evidence="2">
    <location>
        <begin position="286"/>
        <end position="340"/>
    </location>
</feature>